<dbReference type="EMBL" id="UINC01001054">
    <property type="protein sequence ID" value="SUZ69188.1"/>
    <property type="molecule type" value="Genomic_DNA"/>
</dbReference>
<dbReference type="PANTHER" id="PTHR38765:SF1">
    <property type="entry name" value="DUF484 DOMAIN-CONTAINING PROTEIN"/>
    <property type="match status" value="1"/>
</dbReference>
<dbReference type="SUPFAM" id="SSF55781">
    <property type="entry name" value="GAF domain-like"/>
    <property type="match status" value="1"/>
</dbReference>
<gene>
    <name evidence="1" type="ORF">METZ01_LOCUS22042</name>
</gene>
<evidence type="ECO:0008006" key="2">
    <source>
        <dbReference type="Google" id="ProtNLM"/>
    </source>
</evidence>
<dbReference type="PANTHER" id="PTHR38765">
    <property type="entry name" value="DUF484 DOMAIN-CONTAINING PROTEIN"/>
    <property type="match status" value="1"/>
</dbReference>
<dbReference type="Gene3D" id="3.30.450.40">
    <property type="match status" value="1"/>
</dbReference>
<dbReference type="InterPro" id="IPR007435">
    <property type="entry name" value="DUF484"/>
</dbReference>
<dbReference type="Pfam" id="PF04340">
    <property type="entry name" value="DUF484"/>
    <property type="match status" value="1"/>
</dbReference>
<evidence type="ECO:0000313" key="1">
    <source>
        <dbReference type="EMBL" id="SUZ69188.1"/>
    </source>
</evidence>
<sequence>MTEEQVVAYLRNNSDFFIRQEDLLADLSLPHESGKAISLLEKQVTILRDRGIEARHKLNDLLKNARNNDNLFETTRSLVLSLMRAENVTEIAEVTRNQLFKHDNIDACQIILVEHPHLNVSQLIKVESLEKLKNDFNDVFRLKRTHCGAVTEEHLAYLFPDSDQKILSTALCPVISNGEILALIAFGNRTENYFNVNLDTLFLDFIGHVVGAALDRLLLANIE</sequence>
<reference evidence="1" key="1">
    <citation type="submission" date="2018-05" db="EMBL/GenBank/DDBJ databases">
        <authorList>
            <person name="Lanie J.A."/>
            <person name="Ng W.-L."/>
            <person name="Kazmierczak K.M."/>
            <person name="Andrzejewski T.M."/>
            <person name="Davidsen T.M."/>
            <person name="Wayne K.J."/>
            <person name="Tettelin H."/>
            <person name="Glass J.I."/>
            <person name="Rusch D."/>
            <person name="Podicherti R."/>
            <person name="Tsui H.-C.T."/>
            <person name="Winkler M.E."/>
        </authorList>
    </citation>
    <scope>NUCLEOTIDE SEQUENCE</scope>
</reference>
<protein>
    <recommendedName>
        <fullName evidence="2">GAF domain-containing protein</fullName>
    </recommendedName>
</protein>
<accession>A0A381PRT2</accession>
<name>A0A381PRT2_9ZZZZ</name>
<dbReference type="InterPro" id="IPR029016">
    <property type="entry name" value="GAF-like_dom_sf"/>
</dbReference>
<dbReference type="AlphaFoldDB" id="A0A381PRT2"/>
<proteinExistence type="predicted"/>
<organism evidence="1">
    <name type="scientific">marine metagenome</name>
    <dbReference type="NCBI Taxonomy" id="408172"/>
    <lineage>
        <taxon>unclassified sequences</taxon>
        <taxon>metagenomes</taxon>
        <taxon>ecological metagenomes</taxon>
    </lineage>
</organism>